<dbReference type="InterPro" id="IPR032075">
    <property type="entry name" value="PI-PLC-C1"/>
</dbReference>
<dbReference type="CDD" id="cd08589">
    <property type="entry name" value="PI-PLCc_SaPLC1_like"/>
    <property type="match status" value="1"/>
</dbReference>
<dbReference type="InterPro" id="IPR017946">
    <property type="entry name" value="PLC-like_Pdiesterase_TIM-brl"/>
</dbReference>
<dbReference type="GO" id="GO:0006629">
    <property type="term" value="P:lipid metabolic process"/>
    <property type="evidence" value="ECO:0007669"/>
    <property type="project" value="InterPro"/>
</dbReference>
<dbReference type="Pfam" id="PF16670">
    <property type="entry name" value="PI-PLC-C1"/>
    <property type="match status" value="2"/>
</dbReference>
<dbReference type="PROSITE" id="PS50007">
    <property type="entry name" value="PIPLC_X_DOMAIN"/>
    <property type="match status" value="1"/>
</dbReference>
<dbReference type="SUPFAM" id="SSF51695">
    <property type="entry name" value="PLC-like phosphodiesterases"/>
    <property type="match status" value="1"/>
</dbReference>
<dbReference type="AlphaFoldDB" id="A0A1B1TEC3"/>
<accession>A0A1B1TEC3</accession>
<sequence>MKAVSVIMVLIITAGSISGCLSQSEEKISDEEEDLTPLRINHIQMKGTHNSYHLAPIGPTIRAYDYSHDPLDIQAEEQGVRQFEIDVWWDARGQLYVYHNQYDVRSNCITLEECLTTLLDWSNQNQEHVPLMIWIEPKEWVEQSTDNTVVIDLQNMLENIEQEIIQYWPRNKTITPDDVRDGSETLSKAIAENGWPLLDDSRGKAMFILLSSGDLRQSYYEKYPGLNGSRMFTMSEPGSSEAAIFSDTDPIGNGDEIEALVRDGFIVRSRADNAEDGEADNNDTTRLEAAISVGAHSISTDYPEEVDGIEYWVEIPEGNPVACNPISAPIDCTPERVESLSE</sequence>
<dbReference type="EMBL" id="KP211899">
    <property type="protein sequence ID" value="ANV80636.1"/>
    <property type="molecule type" value="Genomic_DNA"/>
</dbReference>
<reference evidence="1" key="1">
    <citation type="submission" date="2014-11" db="EMBL/GenBank/DDBJ databases">
        <authorList>
            <person name="Zhu J."/>
            <person name="Qi W."/>
            <person name="Song R."/>
        </authorList>
    </citation>
    <scope>NUCLEOTIDE SEQUENCE</scope>
</reference>
<dbReference type="GO" id="GO:0008081">
    <property type="term" value="F:phosphoric diester hydrolase activity"/>
    <property type="evidence" value="ECO:0007669"/>
    <property type="project" value="InterPro"/>
</dbReference>
<protein>
    <recommendedName>
        <fullName evidence="2">Phosphatidylinositol-specific phospholipase C X domain-containing protein</fullName>
    </recommendedName>
</protein>
<proteinExistence type="predicted"/>
<evidence type="ECO:0008006" key="2">
    <source>
        <dbReference type="Google" id="ProtNLM"/>
    </source>
</evidence>
<name>A0A1B1TEC3_9ARCH</name>
<dbReference type="Gene3D" id="3.20.20.190">
    <property type="entry name" value="Phosphatidylinositol (PI) phosphodiesterase"/>
    <property type="match status" value="1"/>
</dbReference>
<organism evidence="1">
    <name type="scientific">uncultured Poseidoniia archaeon</name>
    <dbReference type="NCBI Taxonomy" id="1697135"/>
    <lineage>
        <taxon>Archaea</taxon>
        <taxon>Methanobacteriati</taxon>
        <taxon>Thermoplasmatota</taxon>
        <taxon>Candidatus Poseidoniia</taxon>
        <taxon>environmental samples</taxon>
    </lineage>
</organism>
<reference evidence="1" key="2">
    <citation type="journal article" date="2015" name="ISME J.">
        <title>A new class of marine Euryarchaeota group II from the Mediterranean deep chlorophyll maximum.</title>
        <authorList>
            <person name="Martin-Cuadrado A.B."/>
            <person name="Garcia-Heredia I."/>
            <person name="Molto A.G."/>
            <person name="Lopez-Ubeda R."/>
            <person name="Kimes N."/>
            <person name="Lopez-Garcia P."/>
            <person name="Moreira D."/>
            <person name="Rodriguez-Valera F."/>
        </authorList>
    </citation>
    <scope>NUCLEOTIDE SEQUENCE</scope>
</reference>
<dbReference type="PROSITE" id="PS51257">
    <property type="entry name" value="PROKAR_LIPOPROTEIN"/>
    <property type="match status" value="1"/>
</dbReference>
<evidence type="ECO:0000313" key="1">
    <source>
        <dbReference type="EMBL" id="ANV80636.1"/>
    </source>
</evidence>